<keyword evidence="7 11" id="KW-0915">Sodium</keyword>
<accession>A0ABW0GQF1</accession>
<evidence type="ECO:0000256" key="10">
    <source>
        <dbReference type="ARBA" id="ARBA00023201"/>
    </source>
</evidence>
<dbReference type="InterPro" id="IPR004670">
    <property type="entry name" value="NhaA"/>
</dbReference>
<keyword evidence="3 11" id="KW-0050">Antiport</keyword>
<sequence>MPNGPAHDHDQPPAHGDRSHESHTPRLVLFRAGEGRDRVVIADALRTETVGGAVLLVAAVVAVVWANLPVRQVYEDLREFVPYAGSLVVGPLEFGLDLSLAKWAADGLLAIFFFIVGLELKREFLAGSLRRPSQAAVPMIAAVGGMAVPALFYTLVAARAGSDALVGWAIPAATDIAFALAVLAVIGSNLPGALRAFLLTLAVVDDLLAIIIIAVFYTSELRIEYLAGALVPILVFALLVQRRITAWYLLIPLALIAWLFVHESGVHATIAGVLLGFTVPVLRPEQDGDCLASHLEHVWRPVSAGLAIPLYAFFAAGVNFTEEGLGQVFADPVAQGVVVGLVLGKVVGVFGTTWLLAKFTRAELDRDLAWPDVLGVALLAGIGFTVSLLIGELAFGAESETGQHVTAGVLFGSLISAILASLVLARRNRGYKRIAERDDAVPPAREQVREGEEKAREKIHEEAERVDPR</sequence>
<evidence type="ECO:0000256" key="3">
    <source>
        <dbReference type="ARBA" id="ARBA00022449"/>
    </source>
</evidence>
<feature type="transmembrane region" description="Helical" evidence="11">
    <location>
        <begin position="100"/>
        <end position="118"/>
    </location>
</feature>
<evidence type="ECO:0000256" key="4">
    <source>
        <dbReference type="ARBA" id="ARBA00022475"/>
    </source>
</evidence>
<dbReference type="InterPro" id="IPR023171">
    <property type="entry name" value="Na/H_antiporter_dom_sf"/>
</dbReference>
<evidence type="ECO:0000256" key="12">
    <source>
        <dbReference type="SAM" id="MobiDB-lite"/>
    </source>
</evidence>
<comment type="subcellular location">
    <subcellularLocation>
        <location evidence="1">Cell inner membrane</location>
        <topology evidence="1">Multi-pass membrane protein</topology>
    </subcellularLocation>
    <subcellularLocation>
        <location evidence="11">Cell membrane</location>
        <topology evidence="11">Multi-pass membrane protein</topology>
    </subcellularLocation>
</comment>
<feature type="transmembrane region" description="Helical" evidence="11">
    <location>
        <begin position="369"/>
        <end position="390"/>
    </location>
</feature>
<comment type="catalytic activity">
    <reaction evidence="11">
        <text>Na(+)(in) + 2 H(+)(out) = Na(+)(out) + 2 H(+)(in)</text>
        <dbReference type="Rhea" id="RHEA:29251"/>
        <dbReference type="ChEBI" id="CHEBI:15378"/>
        <dbReference type="ChEBI" id="CHEBI:29101"/>
    </reaction>
</comment>
<feature type="transmembrane region" description="Helical" evidence="11">
    <location>
        <begin position="302"/>
        <end position="321"/>
    </location>
</feature>
<evidence type="ECO:0000256" key="7">
    <source>
        <dbReference type="ARBA" id="ARBA00023053"/>
    </source>
</evidence>
<evidence type="ECO:0000256" key="9">
    <source>
        <dbReference type="ARBA" id="ARBA00023136"/>
    </source>
</evidence>
<feature type="transmembrane region" description="Helical" evidence="11">
    <location>
        <begin position="139"/>
        <end position="158"/>
    </location>
</feature>
<evidence type="ECO:0000256" key="6">
    <source>
        <dbReference type="ARBA" id="ARBA00022989"/>
    </source>
</evidence>
<name>A0ABW0GQF1_9MICO</name>
<feature type="transmembrane region" description="Helical" evidence="11">
    <location>
        <begin position="223"/>
        <end position="240"/>
    </location>
</feature>
<evidence type="ECO:0000313" key="14">
    <source>
        <dbReference type="Proteomes" id="UP001596122"/>
    </source>
</evidence>
<reference evidence="14" key="1">
    <citation type="journal article" date="2019" name="Int. J. Syst. Evol. Microbiol.">
        <title>The Global Catalogue of Microorganisms (GCM) 10K type strain sequencing project: providing services to taxonomists for standard genome sequencing and annotation.</title>
        <authorList>
            <consortium name="The Broad Institute Genomics Platform"/>
            <consortium name="The Broad Institute Genome Sequencing Center for Infectious Disease"/>
            <person name="Wu L."/>
            <person name="Ma J."/>
        </authorList>
    </citation>
    <scope>NUCLEOTIDE SEQUENCE [LARGE SCALE GENOMIC DNA]</scope>
    <source>
        <strain evidence="14">CCUG 43114</strain>
    </source>
</reference>
<feature type="transmembrane region" description="Helical" evidence="11">
    <location>
        <begin position="164"/>
        <end position="185"/>
    </location>
</feature>
<feature type="region of interest" description="Disordered" evidence="12">
    <location>
        <begin position="442"/>
        <end position="469"/>
    </location>
</feature>
<evidence type="ECO:0000256" key="8">
    <source>
        <dbReference type="ARBA" id="ARBA00023065"/>
    </source>
</evidence>
<evidence type="ECO:0000256" key="1">
    <source>
        <dbReference type="ARBA" id="ARBA00004429"/>
    </source>
</evidence>
<dbReference type="Gene3D" id="1.20.1530.10">
    <property type="entry name" value="Na+/H+ antiporter like domain"/>
    <property type="match status" value="1"/>
</dbReference>
<dbReference type="EMBL" id="JBHSLD010000014">
    <property type="protein sequence ID" value="MFC5381935.1"/>
    <property type="molecule type" value="Genomic_DNA"/>
</dbReference>
<dbReference type="Pfam" id="PF06965">
    <property type="entry name" value="Na_H_antiport_1"/>
    <property type="match status" value="1"/>
</dbReference>
<keyword evidence="10 11" id="KW-0739">Sodium transport</keyword>
<feature type="transmembrane region" description="Helical" evidence="11">
    <location>
        <begin position="197"/>
        <end position="217"/>
    </location>
</feature>
<organism evidence="13 14">
    <name type="scientific">Aquipuribacter nitratireducens</name>
    <dbReference type="NCBI Taxonomy" id="650104"/>
    <lineage>
        <taxon>Bacteria</taxon>
        <taxon>Bacillati</taxon>
        <taxon>Actinomycetota</taxon>
        <taxon>Actinomycetes</taxon>
        <taxon>Micrococcales</taxon>
        <taxon>Intrasporangiaceae</taxon>
        <taxon>Aquipuribacter</taxon>
    </lineage>
</organism>
<feature type="transmembrane region" description="Helical" evidence="11">
    <location>
        <begin position="50"/>
        <end position="68"/>
    </location>
</feature>
<keyword evidence="8 11" id="KW-0406">Ion transport</keyword>
<comment type="caution">
    <text evidence="13">The sequence shown here is derived from an EMBL/GenBank/DDBJ whole genome shotgun (WGS) entry which is preliminary data.</text>
</comment>
<evidence type="ECO:0000256" key="2">
    <source>
        <dbReference type="ARBA" id="ARBA00022448"/>
    </source>
</evidence>
<feature type="transmembrane region" description="Helical" evidence="11">
    <location>
        <begin position="266"/>
        <end position="282"/>
    </location>
</feature>
<evidence type="ECO:0000313" key="13">
    <source>
        <dbReference type="EMBL" id="MFC5381935.1"/>
    </source>
</evidence>
<keyword evidence="9 11" id="KW-0472">Membrane</keyword>
<evidence type="ECO:0000256" key="11">
    <source>
        <dbReference type="HAMAP-Rule" id="MF_01844"/>
    </source>
</evidence>
<feature type="transmembrane region" description="Helical" evidence="11">
    <location>
        <begin position="333"/>
        <end position="357"/>
    </location>
</feature>
<protein>
    <recommendedName>
        <fullName evidence="11">Na(+)/H(+) antiporter NhaA</fullName>
    </recommendedName>
    <alternativeName>
        <fullName evidence="11">Sodium/proton antiporter NhaA</fullName>
    </alternativeName>
</protein>
<keyword evidence="2 11" id="KW-0813">Transport</keyword>
<feature type="transmembrane region" description="Helical" evidence="11">
    <location>
        <begin position="402"/>
        <end position="425"/>
    </location>
</feature>
<gene>
    <name evidence="11 13" type="primary">nhaA</name>
    <name evidence="13" type="ORF">ACFPJ6_14225</name>
</gene>
<comment type="similarity">
    <text evidence="11">Belongs to the NhaA Na(+)/H(+) (TC 2.A.33) antiporter family.</text>
</comment>
<keyword evidence="5 11" id="KW-0812">Transmembrane</keyword>
<dbReference type="Proteomes" id="UP001596122">
    <property type="component" value="Unassembled WGS sequence"/>
</dbReference>
<dbReference type="PANTHER" id="PTHR30341:SF0">
    <property type="entry name" value="NA(+)_H(+) ANTIPORTER NHAA"/>
    <property type="match status" value="1"/>
</dbReference>
<feature type="region of interest" description="Disordered" evidence="12">
    <location>
        <begin position="1"/>
        <end position="22"/>
    </location>
</feature>
<comment type="function">
    <text evidence="11">Na(+)/H(+) antiporter that extrudes sodium in exchange for external protons.</text>
</comment>
<keyword evidence="4 11" id="KW-1003">Cell membrane</keyword>
<keyword evidence="14" id="KW-1185">Reference proteome</keyword>
<dbReference type="PANTHER" id="PTHR30341">
    <property type="entry name" value="SODIUM ION/PROTON ANTIPORTER NHAA-RELATED"/>
    <property type="match status" value="1"/>
</dbReference>
<dbReference type="HAMAP" id="MF_01844">
    <property type="entry name" value="NhaA"/>
    <property type="match status" value="1"/>
</dbReference>
<proteinExistence type="inferred from homology"/>
<dbReference type="NCBIfam" id="TIGR00773">
    <property type="entry name" value="NhaA"/>
    <property type="match status" value="1"/>
</dbReference>
<evidence type="ECO:0000256" key="5">
    <source>
        <dbReference type="ARBA" id="ARBA00022692"/>
    </source>
</evidence>
<dbReference type="RefSeq" id="WP_340270052.1">
    <property type="nucleotide sequence ID" value="NZ_JBBEOG010000005.1"/>
</dbReference>
<keyword evidence="6 11" id="KW-1133">Transmembrane helix</keyword>